<evidence type="ECO:0000313" key="3">
    <source>
        <dbReference type="EMBL" id="ERN18815.1"/>
    </source>
</evidence>
<evidence type="ECO:0000313" key="4">
    <source>
        <dbReference type="Proteomes" id="UP000017836"/>
    </source>
</evidence>
<proteinExistence type="predicted"/>
<dbReference type="PANTHER" id="PTHR46325">
    <property type="entry name" value="CRIB DOMAIN-CONTAINING PROTEIN RIC8"/>
    <property type="match status" value="1"/>
</dbReference>
<gene>
    <name evidence="3" type="ORF">AMTR_s00067p00100470</name>
</gene>
<dbReference type="AlphaFoldDB" id="U5D9A7"/>
<feature type="compositionally biased region" description="Low complexity" evidence="1">
    <location>
        <begin position="189"/>
        <end position="203"/>
    </location>
</feature>
<dbReference type="Proteomes" id="UP000017836">
    <property type="component" value="Unassembled WGS sequence"/>
</dbReference>
<name>U5D9A7_AMBTC</name>
<keyword evidence="4" id="KW-1185">Reference proteome</keyword>
<reference evidence="4" key="1">
    <citation type="journal article" date="2013" name="Science">
        <title>The Amborella genome and the evolution of flowering plants.</title>
        <authorList>
            <consortium name="Amborella Genome Project"/>
        </authorList>
    </citation>
    <scope>NUCLEOTIDE SEQUENCE [LARGE SCALE GENOMIC DNA]</scope>
</reference>
<dbReference type="EMBL" id="KI392078">
    <property type="protein sequence ID" value="ERN18815.1"/>
    <property type="molecule type" value="Genomic_DNA"/>
</dbReference>
<dbReference type="PANTHER" id="PTHR46325:SF20">
    <property type="entry name" value="CRIB DOMAIN-CONTAINING PROTEIN RIC10"/>
    <property type="match status" value="1"/>
</dbReference>
<evidence type="ECO:0000256" key="1">
    <source>
        <dbReference type="SAM" id="MobiDB-lite"/>
    </source>
</evidence>
<dbReference type="SMART" id="SM00285">
    <property type="entry name" value="PBD"/>
    <property type="match status" value="1"/>
</dbReference>
<sequence length="295" mass="32109">MPVRPDYRPAIAVHHMIQALFSLRFSEGANSVLKRTYHSSGGNPAGPFTAIGNDDENEGTSERPQIYLPNIWSLCIAFSLIVKYMTGAGGDVNNVYKEHELEIGYPTDVRHVAHIGWDGPSVNPPSWMNEFRTVPDFSSAPLSPLGEAKEPTATRRASQDLQQQLAAQRDSPVQDPTTSPGPARRHKSSGGSSVNSPSLDSLSEFPRPPRRHQSAGVALDSPSRDSPKAQRSQITRSAPDSPSNDPSGAPKQRRRRPKGSTSGSTRSSRSKASSLSDQDMKFSEHKMRNQTEGSV</sequence>
<dbReference type="PROSITE" id="PS50108">
    <property type="entry name" value="CRIB"/>
    <property type="match status" value="1"/>
</dbReference>
<dbReference type="Pfam" id="PF00786">
    <property type="entry name" value="PBD"/>
    <property type="match status" value="1"/>
</dbReference>
<organism evidence="3 4">
    <name type="scientific">Amborella trichopoda</name>
    <dbReference type="NCBI Taxonomy" id="13333"/>
    <lineage>
        <taxon>Eukaryota</taxon>
        <taxon>Viridiplantae</taxon>
        <taxon>Streptophyta</taxon>
        <taxon>Embryophyta</taxon>
        <taxon>Tracheophyta</taxon>
        <taxon>Spermatophyta</taxon>
        <taxon>Magnoliopsida</taxon>
        <taxon>Amborellales</taxon>
        <taxon>Amborellaceae</taxon>
        <taxon>Amborella</taxon>
    </lineage>
</organism>
<dbReference type="OMA" id="SERPQIY"/>
<dbReference type="Gramene" id="ERN18815">
    <property type="protein sequence ID" value="ERN18815"/>
    <property type="gene ID" value="AMTR_s00067p00100470"/>
</dbReference>
<dbReference type="CDD" id="cd00132">
    <property type="entry name" value="CRIB"/>
    <property type="match status" value="1"/>
</dbReference>
<dbReference type="STRING" id="13333.U5D9A7"/>
<feature type="compositionally biased region" description="Low complexity" evidence="1">
    <location>
        <begin position="259"/>
        <end position="276"/>
    </location>
</feature>
<feature type="compositionally biased region" description="Basic and acidic residues" evidence="1">
    <location>
        <begin position="278"/>
        <end position="289"/>
    </location>
</feature>
<feature type="compositionally biased region" description="Polar residues" evidence="1">
    <location>
        <begin position="229"/>
        <end position="246"/>
    </location>
</feature>
<evidence type="ECO:0000259" key="2">
    <source>
        <dbReference type="PROSITE" id="PS50108"/>
    </source>
</evidence>
<dbReference type="eggNOG" id="ENOG502S2ZY">
    <property type="taxonomic scope" value="Eukaryota"/>
</dbReference>
<feature type="domain" description="CRIB" evidence="2">
    <location>
        <begin position="103"/>
        <end position="116"/>
    </location>
</feature>
<protein>
    <recommendedName>
        <fullName evidence="2">CRIB domain-containing protein</fullName>
    </recommendedName>
</protein>
<accession>U5D9A7</accession>
<feature type="region of interest" description="Disordered" evidence="1">
    <location>
        <begin position="138"/>
        <end position="295"/>
    </location>
</feature>
<dbReference type="InterPro" id="IPR000095">
    <property type="entry name" value="CRIB_dom"/>
</dbReference>
<dbReference type="HOGENOM" id="CLU_944417_0_0_1"/>
<feature type="compositionally biased region" description="Low complexity" evidence="1">
    <location>
        <begin position="155"/>
        <end position="171"/>
    </location>
</feature>